<reference evidence="3 4" key="1">
    <citation type="submission" date="2017-02" db="EMBL/GenBank/DDBJ databases">
        <title>Legionella quilivanii strain from human: case report and whole genome sequencing analysis.</title>
        <authorList>
            <person name="Lalancette C."/>
            <person name="Leduc J.-M."/>
            <person name="Levesque S."/>
            <person name="Fournier E."/>
            <person name="Saoud J."/>
            <person name="Faucher S.P."/>
            <person name="Bernard K."/>
            <person name="Martineau C."/>
            <person name="Longtin J."/>
        </authorList>
    </citation>
    <scope>NUCLEOTIDE SEQUENCE [LARGE SCALE GENOMIC DNA]</scope>
    <source>
        <strain evidence="3 4">ID143958</strain>
    </source>
</reference>
<sequence length="520" mass="58414">MAASKIEVPTFGHVMIIGENPIDGSTNTFLLALIRNLQLLGYTSFWNLDRQARTLDEEKQHLTRKVAELGELVPKIETIIRQSKDKIRELDAAGTLHDQLQPWLATLQTECVKDDLEEFARDITDIVMQAIRSSSVFSIAALLDELDKIQNDVSTTGGPFLTTSLSLISELQTRGFNYRAFQESDYNPLSFYGALNLFPKSDPIIQALRQQERSVILYCSTSKGLEFLNAMKKKDKSLMESISVFHVCNIPPEGPNLPVMSLEMMGPGFVTIINGHRRELRLNFDRYVKSLDGTNHTQSTLSEKIVACLRKKRRVELPLPSPTSLFFSRKTSESEMFQNKTLMEEPHLNGVIIGSRGAGKTSLALRLSGKIFCETLEPTKGVGFYCIKGKDRVDICDVSSEETLLPMYTRRAHICVLVFDVHQKDSIDVLKKWLNIIKKNCKPDVKILLVRTKMDLSNDCVISPEEIQTLVKEWNIAEDNHFQIDGIHETSAKSLKGIANLKDCLTNELGLSHTATIAGP</sequence>
<evidence type="ECO:0000313" key="3">
    <source>
        <dbReference type="EMBL" id="RAP37044.1"/>
    </source>
</evidence>
<dbReference type="SMART" id="SM00173">
    <property type="entry name" value="RAS"/>
    <property type="match status" value="1"/>
</dbReference>
<name>A0A364LKC6_9GAMM</name>
<protein>
    <submittedName>
        <fullName evidence="3">Uncharacterized protein</fullName>
    </submittedName>
</protein>
<comment type="caution">
    <text evidence="3">The sequence shown here is derived from an EMBL/GenBank/DDBJ whole genome shotgun (WGS) entry which is preliminary data.</text>
</comment>
<keyword evidence="2" id="KW-0342">GTP-binding</keyword>
<organism evidence="3 4">
    <name type="scientific">Legionella quinlivanii</name>
    <dbReference type="NCBI Taxonomy" id="45073"/>
    <lineage>
        <taxon>Bacteria</taxon>
        <taxon>Pseudomonadati</taxon>
        <taxon>Pseudomonadota</taxon>
        <taxon>Gammaproteobacteria</taxon>
        <taxon>Legionellales</taxon>
        <taxon>Legionellaceae</taxon>
        <taxon>Legionella</taxon>
    </lineage>
</organism>
<dbReference type="PROSITE" id="PS51419">
    <property type="entry name" value="RAB"/>
    <property type="match status" value="1"/>
</dbReference>
<dbReference type="CDD" id="cd00154">
    <property type="entry name" value="Rab"/>
    <property type="match status" value="1"/>
</dbReference>
<dbReference type="InterPro" id="IPR027417">
    <property type="entry name" value="P-loop_NTPase"/>
</dbReference>
<dbReference type="AlphaFoldDB" id="A0A364LKC6"/>
<accession>A0A364LKC6</accession>
<evidence type="ECO:0000256" key="1">
    <source>
        <dbReference type="ARBA" id="ARBA00022741"/>
    </source>
</evidence>
<dbReference type="EMBL" id="MVJN01000004">
    <property type="protein sequence ID" value="RAP37044.1"/>
    <property type="molecule type" value="Genomic_DNA"/>
</dbReference>
<dbReference type="PANTHER" id="PTHR24073">
    <property type="entry name" value="DRAB5-RELATED"/>
    <property type="match status" value="1"/>
</dbReference>
<dbReference type="Proteomes" id="UP000249458">
    <property type="component" value="Unassembled WGS sequence"/>
</dbReference>
<dbReference type="GO" id="GO:0005525">
    <property type="term" value="F:GTP binding"/>
    <property type="evidence" value="ECO:0007669"/>
    <property type="project" value="UniProtKB-KW"/>
</dbReference>
<proteinExistence type="predicted"/>
<gene>
    <name evidence="3" type="ORF">B1207_06370</name>
</gene>
<dbReference type="PRINTS" id="PR00449">
    <property type="entry name" value="RASTRNSFRMNG"/>
</dbReference>
<dbReference type="Pfam" id="PF00071">
    <property type="entry name" value="Ras"/>
    <property type="match status" value="1"/>
</dbReference>
<dbReference type="InterPro" id="IPR001806">
    <property type="entry name" value="Small_GTPase"/>
</dbReference>
<evidence type="ECO:0000256" key="2">
    <source>
        <dbReference type="ARBA" id="ARBA00023134"/>
    </source>
</evidence>
<keyword evidence="1" id="KW-0547">Nucleotide-binding</keyword>
<dbReference type="GO" id="GO:0003924">
    <property type="term" value="F:GTPase activity"/>
    <property type="evidence" value="ECO:0007669"/>
    <property type="project" value="InterPro"/>
</dbReference>
<dbReference type="SMART" id="SM00175">
    <property type="entry name" value="RAB"/>
    <property type="match status" value="1"/>
</dbReference>
<dbReference type="SUPFAM" id="SSF52540">
    <property type="entry name" value="P-loop containing nucleoside triphosphate hydrolases"/>
    <property type="match status" value="1"/>
</dbReference>
<evidence type="ECO:0000313" key="4">
    <source>
        <dbReference type="Proteomes" id="UP000249458"/>
    </source>
</evidence>
<dbReference type="Gene3D" id="3.40.50.300">
    <property type="entry name" value="P-loop containing nucleotide triphosphate hydrolases"/>
    <property type="match status" value="1"/>
</dbReference>